<feature type="binding site" evidence="11">
    <location>
        <position position="73"/>
    </location>
    <ligand>
        <name>chlorophyll a</name>
        <dbReference type="ChEBI" id="CHEBI:58416"/>
        <label>1</label>
    </ligand>
</feature>
<evidence type="ECO:0000313" key="14">
    <source>
        <dbReference type="Proteomes" id="UP001279734"/>
    </source>
</evidence>
<dbReference type="Proteomes" id="UP001279734">
    <property type="component" value="Unassembled WGS sequence"/>
</dbReference>
<feature type="binding site" evidence="11">
    <location>
        <position position="170"/>
    </location>
    <ligand>
        <name>chlorophyll a</name>
        <dbReference type="ChEBI" id="CHEBI:58416"/>
        <label>1</label>
    </ligand>
</feature>
<keyword evidence="14" id="KW-1185">Reference proteome</keyword>
<evidence type="ECO:0000256" key="4">
    <source>
        <dbReference type="ARBA" id="ARBA00022531"/>
    </source>
</evidence>
<organism evidence="13 14">
    <name type="scientific">Nepenthes gracilis</name>
    <name type="common">Slender pitcher plant</name>
    <dbReference type="NCBI Taxonomy" id="150966"/>
    <lineage>
        <taxon>Eukaryota</taxon>
        <taxon>Viridiplantae</taxon>
        <taxon>Streptophyta</taxon>
        <taxon>Embryophyta</taxon>
        <taxon>Tracheophyta</taxon>
        <taxon>Spermatophyta</taxon>
        <taxon>Magnoliopsida</taxon>
        <taxon>eudicotyledons</taxon>
        <taxon>Gunneridae</taxon>
        <taxon>Pentapetalae</taxon>
        <taxon>Caryophyllales</taxon>
        <taxon>Nepenthaceae</taxon>
        <taxon>Nepenthes</taxon>
    </lineage>
</organism>
<dbReference type="GO" id="GO:0009523">
    <property type="term" value="C:photosystem II"/>
    <property type="evidence" value="ECO:0007669"/>
    <property type="project" value="UniProtKB-KW"/>
</dbReference>
<feature type="binding site" description="axial binding residue" evidence="11">
    <location>
        <position position="139"/>
    </location>
    <ligand>
        <name>chlorophyll b</name>
        <dbReference type="ChEBI" id="CHEBI:61721"/>
        <label>1</label>
    </ligand>
    <ligandPart>
        <name>Mg</name>
        <dbReference type="ChEBI" id="CHEBI:25107"/>
    </ligandPart>
</feature>
<keyword evidence="5 12" id="KW-0934">Plastid</keyword>
<feature type="binding site" evidence="11">
    <location>
        <position position="188"/>
    </location>
    <ligand>
        <name>chlorophyll a</name>
        <dbReference type="ChEBI" id="CHEBI:58416"/>
        <label>1</label>
    </ligand>
</feature>
<keyword evidence="3 12" id="KW-0150">Chloroplast</keyword>
<evidence type="ECO:0000256" key="6">
    <source>
        <dbReference type="ARBA" id="ARBA00022692"/>
    </source>
</evidence>
<feature type="binding site" evidence="11">
    <location>
        <position position="76"/>
    </location>
    <ligand>
        <name>chlorophyll a</name>
        <dbReference type="ChEBI" id="CHEBI:58416"/>
        <label>1</label>
    </ligand>
</feature>
<dbReference type="Pfam" id="PF00504">
    <property type="entry name" value="Chloroa_b-bind"/>
    <property type="match status" value="1"/>
</dbReference>
<evidence type="ECO:0000256" key="11">
    <source>
        <dbReference type="PIRSR" id="PIRSR601344-1"/>
    </source>
</evidence>
<dbReference type="Gene3D" id="1.10.3460.10">
    <property type="entry name" value="Chlorophyll a/b binding protein domain"/>
    <property type="match status" value="2"/>
</dbReference>
<evidence type="ECO:0000256" key="9">
    <source>
        <dbReference type="ARBA" id="ARBA00023078"/>
    </source>
</evidence>
<dbReference type="GO" id="GO:0009535">
    <property type="term" value="C:chloroplast thylakoid membrane"/>
    <property type="evidence" value="ECO:0007669"/>
    <property type="project" value="UniProtKB-SubCell"/>
</dbReference>
<comment type="function">
    <text evidence="12">The light-harvesting complex (LHC) functions as a light receptor, it captures and delivers excitation energy to photosystems with which it is closely associated.</text>
</comment>
<gene>
    <name evidence="13" type="ORF">Nepgr_015653</name>
</gene>
<comment type="similarity">
    <text evidence="12">Belongs to the light-harvesting chlorophyll a/b-binding (LHC) protein family.</text>
</comment>
<comment type="subcellular location">
    <subcellularLocation>
        <location evidence="1 12">Plastid</location>
        <location evidence="1 12">Chloroplast thylakoid membrane</location>
    </subcellularLocation>
</comment>
<keyword evidence="2 11" id="KW-0148">Chlorophyll</keyword>
<keyword evidence="12" id="KW-0604">Photosystem II</keyword>
<proteinExistence type="inferred from homology"/>
<sequence>MLVERISSSDHHGYGRRTRSATKLLFSFKVRPTWLHGLDPPPYVDGSLAGDFGFDPLGLGEDPESLRWYVQAELIHARLAMAGVAGILFTDEWCVKDIIYSLLDRLDNVAFVETKRYMDFINPGSQAQKGTFFGLEAALEGLEPGYPGGPLLNPLGLAKDIKNAHDWKLKEIKNGWLAMVAMLGIFVQAYVTRASPIDNLVEHLSNPWHKTVIQTLAASALQL</sequence>
<keyword evidence="6" id="KW-0812">Transmembrane</keyword>
<evidence type="ECO:0000256" key="3">
    <source>
        <dbReference type="ARBA" id="ARBA00022528"/>
    </source>
</evidence>
<dbReference type="GO" id="GO:0009522">
    <property type="term" value="C:photosystem I"/>
    <property type="evidence" value="ECO:0007669"/>
    <property type="project" value="UniProtKB-KW"/>
</dbReference>
<dbReference type="EMBL" id="BSYO01000013">
    <property type="protein sequence ID" value="GMH13812.1"/>
    <property type="molecule type" value="Genomic_DNA"/>
</dbReference>
<dbReference type="InterPro" id="IPR022796">
    <property type="entry name" value="Chloroa_b-bind"/>
</dbReference>
<dbReference type="SUPFAM" id="SSF103511">
    <property type="entry name" value="Chlorophyll a-b binding protein"/>
    <property type="match status" value="1"/>
</dbReference>
<feature type="binding site" description="axial binding residue" evidence="11">
    <location>
        <position position="78"/>
    </location>
    <ligand>
        <name>chlorophyll b</name>
        <dbReference type="ChEBI" id="CHEBI:61721"/>
        <label>1</label>
    </ligand>
    <ligandPart>
        <name>Mg</name>
        <dbReference type="ChEBI" id="CHEBI:25107"/>
    </ligandPart>
</feature>
<keyword evidence="10" id="KW-0472">Membrane</keyword>
<evidence type="ECO:0000313" key="13">
    <source>
        <dbReference type="EMBL" id="GMH13812.1"/>
    </source>
</evidence>
<dbReference type="GO" id="GO:0009765">
    <property type="term" value="P:photosynthesis, light harvesting"/>
    <property type="evidence" value="ECO:0007669"/>
    <property type="project" value="InterPro"/>
</dbReference>
<evidence type="ECO:0000256" key="12">
    <source>
        <dbReference type="RuleBase" id="RU363080"/>
    </source>
</evidence>
<evidence type="ECO:0000256" key="1">
    <source>
        <dbReference type="ARBA" id="ARBA00004334"/>
    </source>
</evidence>
<keyword evidence="8 12" id="KW-0157">Chromophore</keyword>
<evidence type="ECO:0000256" key="2">
    <source>
        <dbReference type="ARBA" id="ARBA00022494"/>
    </source>
</evidence>
<comment type="caution">
    <text evidence="13">The sequence shown here is derived from an EMBL/GenBank/DDBJ whole genome shotgun (WGS) entry which is preliminary data.</text>
</comment>
<keyword evidence="9 12" id="KW-0793">Thylakoid</keyword>
<dbReference type="AlphaFoldDB" id="A0AAD3XQK1"/>
<dbReference type="PANTHER" id="PTHR21649">
    <property type="entry name" value="CHLOROPHYLL A/B BINDING PROTEIN"/>
    <property type="match status" value="1"/>
</dbReference>
<evidence type="ECO:0000256" key="5">
    <source>
        <dbReference type="ARBA" id="ARBA00022640"/>
    </source>
</evidence>
<protein>
    <recommendedName>
        <fullName evidence="12">Chlorophyll a-b binding protein, chloroplastic</fullName>
    </recommendedName>
</protein>
<feature type="binding site" evidence="11">
    <location>
        <position position="171"/>
    </location>
    <ligand>
        <name>chlorophyll a</name>
        <dbReference type="ChEBI" id="CHEBI:58416"/>
        <label>1</label>
    </ligand>
</feature>
<feature type="binding site" evidence="11">
    <location>
        <position position="203"/>
    </location>
    <ligand>
        <name>chlorophyll a</name>
        <dbReference type="ChEBI" id="CHEBI:58416"/>
        <label>1</label>
    </ligand>
</feature>
<evidence type="ECO:0000256" key="8">
    <source>
        <dbReference type="ARBA" id="ARBA00022991"/>
    </source>
</evidence>
<evidence type="ECO:0000256" key="7">
    <source>
        <dbReference type="ARBA" id="ARBA00022989"/>
    </source>
</evidence>
<reference evidence="13" key="1">
    <citation type="submission" date="2023-05" db="EMBL/GenBank/DDBJ databases">
        <title>Nepenthes gracilis genome sequencing.</title>
        <authorList>
            <person name="Fukushima K."/>
        </authorList>
    </citation>
    <scope>NUCLEOTIDE SEQUENCE</scope>
    <source>
        <strain evidence="13">SING2019-196</strain>
    </source>
</reference>
<feature type="binding site" evidence="11">
    <location>
        <position position="106"/>
    </location>
    <ligand>
        <name>chlorophyll a</name>
        <dbReference type="ChEBI" id="CHEBI:58416"/>
        <label>1</label>
    </ligand>
</feature>
<keyword evidence="12" id="KW-0603">Photosystem I</keyword>
<accession>A0AAD3XQK1</accession>
<keyword evidence="4 12" id="KW-0602">Photosynthesis</keyword>
<keyword evidence="7" id="KW-1133">Transmembrane helix</keyword>
<dbReference type="GO" id="GO:0016168">
    <property type="term" value="F:chlorophyll binding"/>
    <property type="evidence" value="ECO:0007669"/>
    <property type="project" value="UniProtKB-KW"/>
</dbReference>
<name>A0AAD3XQK1_NEPGR</name>
<evidence type="ECO:0000256" key="10">
    <source>
        <dbReference type="ARBA" id="ARBA00023136"/>
    </source>
</evidence>
<feature type="binding site" evidence="11">
    <location>
        <position position="174"/>
    </location>
    <ligand>
        <name>chlorophyll a</name>
        <dbReference type="ChEBI" id="CHEBI:58416"/>
        <label>1</label>
    </ligand>
</feature>
<dbReference type="InterPro" id="IPR001344">
    <property type="entry name" value="Chloro_AB-bd_pln"/>
</dbReference>